<dbReference type="EMBL" id="BPQH01000023">
    <property type="protein sequence ID" value="GJD52953.1"/>
    <property type="molecule type" value="Genomic_DNA"/>
</dbReference>
<comment type="caution">
    <text evidence="2">The sequence shown here is derived from an EMBL/GenBank/DDBJ whole genome shotgun (WGS) entry which is preliminary data.</text>
</comment>
<organism evidence="2 3">
    <name type="scientific">Methylobacterium crusticola</name>
    <dbReference type="NCBI Taxonomy" id="1697972"/>
    <lineage>
        <taxon>Bacteria</taxon>
        <taxon>Pseudomonadati</taxon>
        <taxon>Pseudomonadota</taxon>
        <taxon>Alphaproteobacteria</taxon>
        <taxon>Hyphomicrobiales</taxon>
        <taxon>Methylobacteriaceae</taxon>
        <taxon>Methylobacterium</taxon>
    </lineage>
</organism>
<dbReference type="Pfam" id="PF12680">
    <property type="entry name" value="SnoaL_2"/>
    <property type="match status" value="1"/>
</dbReference>
<gene>
    <name evidence="2" type="ORF">OPKNFCMD_5721</name>
</gene>
<evidence type="ECO:0000259" key="1">
    <source>
        <dbReference type="Pfam" id="PF12680"/>
    </source>
</evidence>
<keyword evidence="3" id="KW-1185">Reference proteome</keyword>
<feature type="domain" description="SnoaL-like" evidence="1">
    <location>
        <begin position="27"/>
        <end position="123"/>
    </location>
</feature>
<reference evidence="2" key="2">
    <citation type="submission" date="2021-08" db="EMBL/GenBank/DDBJ databases">
        <authorList>
            <person name="Tani A."/>
            <person name="Ola A."/>
            <person name="Ogura Y."/>
            <person name="Katsura K."/>
            <person name="Hayashi T."/>
        </authorList>
    </citation>
    <scope>NUCLEOTIDE SEQUENCE</scope>
    <source>
        <strain evidence="2">KCTC 52305</strain>
    </source>
</reference>
<dbReference type="InterPro" id="IPR037401">
    <property type="entry name" value="SnoaL-like"/>
</dbReference>
<accession>A0ABQ4R5M2</accession>
<name>A0ABQ4R5M2_9HYPH</name>
<dbReference type="InterPro" id="IPR032710">
    <property type="entry name" value="NTF2-like_dom_sf"/>
</dbReference>
<proteinExistence type="predicted"/>
<evidence type="ECO:0000313" key="3">
    <source>
        <dbReference type="Proteomes" id="UP001055167"/>
    </source>
</evidence>
<dbReference type="Proteomes" id="UP001055167">
    <property type="component" value="Unassembled WGS sequence"/>
</dbReference>
<dbReference type="SUPFAM" id="SSF54427">
    <property type="entry name" value="NTF2-like"/>
    <property type="match status" value="1"/>
</dbReference>
<dbReference type="RefSeq" id="WP_128562414.1">
    <property type="nucleotide sequence ID" value="NZ_BPQH01000023.1"/>
</dbReference>
<reference evidence="2" key="1">
    <citation type="journal article" date="2021" name="Front. Microbiol.">
        <title>Comprehensive Comparative Genomics and Phenotyping of Methylobacterium Species.</title>
        <authorList>
            <person name="Alessa O."/>
            <person name="Ogura Y."/>
            <person name="Fujitani Y."/>
            <person name="Takami H."/>
            <person name="Hayashi T."/>
            <person name="Sahin N."/>
            <person name="Tani A."/>
        </authorList>
    </citation>
    <scope>NUCLEOTIDE SEQUENCE</scope>
    <source>
        <strain evidence="2">KCTC 52305</strain>
    </source>
</reference>
<evidence type="ECO:0000313" key="2">
    <source>
        <dbReference type="EMBL" id="GJD52953.1"/>
    </source>
</evidence>
<protein>
    <recommendedName>
        <fullName evidence="1">SnoaL-like domain-containing protein</fullName>
    </recommendedName>
</protein>
<dbReference type="Gene3D" id="3.10.450.50">
    <property type="match status" value="1"/>
</dbReference>
<sequence length="133" mass="14262">MASQTGTAPDTPEPDYDRLLRANLERVFNERDPAKRLRALDDLFVARPVLYEPGGVVEGRAAIADVAGKLLEQFGPTFRFVPQGVGVGHHGLGCLRWHAGPADGPTVVTGTDAAELADGRISRLWVLLDPPPA</sequence>